<reference evidence="2" key="2">
    <citation type="submission" date="2023-06" db="EMBL/GenBank/DDBJ databases">
        <authorList>
            <person name="Ma L."/>
            <person name="Liu K.-W."/>
            <person name="Li Z."/>
            <person name="Hsiao Y.-Y."/>
            <person name="Qi Y."/>
            <person name="Fu T."/>
            <person name="Tang G."/>
            <person name="Zhang D."/>
            <person name="Sun W.-H."/>
            <person name="Liu D.-K."/>
            <person name="Li Y."/>
            <person name="Chen G.-Z."/>
            <person name="Liu X.-D."/>
            <person name="Liao X.-Y."/>
            <person name="Jiang Y.-T."/>
            <person name="Yu X."/>
            <person name="Hao Y."/>
            <person name="Huang J."/>
            <person name="Zhao X.-W."/>
            <person name="Ke S."/>
            <person name="Chen Y.-Y."/>
            <person name="Wu W.-L."/>
            <person name="Hsu J.-L."/>
            <person name="Lin Y.-F."/>
            <person name="Huang M.-D."/>
            <person name="Li C.-Y."/>
            <person name="Huang L."/>
            <person name="Wang Z.-W."/>
            <person name="Zhao X."/>
            <person name="Zhong W.-Y."/>
            <person name="Peng D.-H."/>
            <person name="Ahmad S."/>
            <person name="Lan S."/>
            <person name="Zhang J.-S."/>
            <person name="Tsai W.-C."/>
            <person name="Van De Peer Y."/>
            <person name="Liu Z.-J."/>
        </authorList>
    </citation>
    <scope>NUCLEOTIDE SEQUENCE</scope>
    <source>
        <strain evidence="2">CP</strain>
        <tissue evidence="2">Leaves</tissue>
    </source>
</reference>
<sequence length="55" mass="6265">MAWENKMPAMLMIVLMVLLAIMNMLYKLTINDEMNLKTLEKAFRADMAGHVPGIP</sequence>
<protein>
    <submittedName>
        <fullName evidence="2">Uncharacterized protein</fullName>
    </submittedName>
</protein>
<dbReference type="Proteomes" id="UP001180020">
    <property type="component" value="Unassembled WGS sequence"/>
</dbReference>
<name>A0AAV9DI87_ACOCL</name>
<accession>A0AAV9DI87</accession>
<evidence type="ECO:0000313" key="3">
    <source>
        <dbReference type="Proteomes" id="UP001180020"/>
    </source>
</evidence>
<reference evidence="2" key="1">
    <citation type="journal article" date="2023" name="Nat. Commun.">
        <title>Diploid and tetraploid genomes of Acorus and the evolution of monocots.</title>
        <authorList>
            <person name="Ma L."/>
            <person name="Liu K.W."/>
            <person name="Li Z."/>
            <person name="Hsiao Y.Y."/>
            <person name="Qi Y."/>
            <person name="Fu T."/>
            <person name="Tang G.D."/>
            <person name="Zhang D."/>
            <person name="Sun W.H."/>
            <person name="Liu D.K."/>
            <person name="Li Y."/>
            <person name="Chen G.Z."/>
            <person name="Liu X.D."/>
            <person name="Liao X.Y."/>
            <person name="Jiang Y.T."/>
            <person name="Yu X."/>
            <person name="Hao Y."/>
            <person name="Huang J."/>
            <person name="Zhao X.W."/>
            <person name="Ke S."/>
            <person name="Chen Y.Y."/>
            <person name="Wu W.L."/>
            <person name="Hsu J.L."/>
            <person name="Lin Y.F."/>
            <person name="Huang M.D."/>
            <person name="Li C.Y."/>
            <person name="Huang L."/>
            <person name="Wang Z.W."/>
            <person name="Zhao X."/>
            <person name="Zhong W.Y."/>
            <person name="Peng D.H."/>
            <person name="Ahmad S."/>
            <person name="Lan S."/>
            <person name="Zhang J.S."/>
            <person name="Tsai W.C."/>
            <person name="Van de Peer Y."/>
            <person name="Liu Z.J."/>
        </authorList>
    </citation>
    <scope>NUCLEOTIDE SEQUENCE</scope>
    <source>
        <strain evidence="2">CP</strain>
    </source>
</reference>
<evidence type="ECO:0000256" key="1">
    <source>
        <dbReference type="SAM" id="Phobius"/>
    </source>
</evidence>
<dbReference type="EMBL" id="JAUJYO010000013">
    <property type="protein sequence ID" value="KAK1300814.1"/>
    <property type="molecule type" value="Genomic_DNA"/>
</dbReference>
<organism evidence="2 3">
    <name type="scientific">Acorus calamus</name>
    <name type="common">Sweet flag</name>
    <dbReference type="NCBI Taxonomy" id="4465"/>
    <lineage>
        <taxon>Eukaryota</taxon>
        <taxon>Viridiplantae</taxon>
        <taxon>Streptophyta</taxon>
        <taxon>Embryophyta</taxon>
        <taxon>Tracheophyta</taxon>
        <taxon>Spermatophyta</taxon>
        <taxon>Magnoliopsida</taxon>
        <taxon>Liliopsida</taxon>
        <taxon>Acoraceae</taxon>
        <taxon>Acorus</taxon>
    </lineage>
</organism>
<keyword evidence="3" id="KW-1185">Reference proteome</keyword>
<evidence type="ECO:0000313" key="2">
    <source>
        <dbReference type="EMBL" id="KAK1300814.1"/>
    </source>
</evidence>
<dbReference type="AlphaFoldDB" id="A0AAV9DI87"/>
<proteinExistence type="predicted"/>
<comment type="caution">
    <text evidence="2">The sequence shown here is derived from an EMBL/GenBank/DDBJ whole genome shotgun (WGS) entry which is preliminary data.</text>
</comment>
<keyword evidence="1" id="KW-0812">Transmembrane</keyword>
<gene>
    <name evidence="2" type="ORF">QJS10_CPB13g01398</name>
</gene>
<feature type="transmembrane region" description="Helical" evidence="1">
    <location>
        <begin position="6"/>
        <end position="26"/>
    </location>
</feature>
<keyword evidence="1" id="KW-0472">Membrane</keyword>
<keyword evidence="1" id="KW-1133">Transmembrane helix</keyword>